<dbReference type="Gene3D" id="3.10.20.90">
    <property type="entry name" value="Phosphatidylinositol 3-kinase Catalytic Subunit, Chain A, domain 1"/>
    <property type="match status" value="1"/>
</dbReference>
<gene>
    <name evidence="1" type="ORF">F4V43_08275</name>
</gene>
<dbReference type="Pfam" id="PF08817">
    <property type="entry name" value="YukD"/>
    <property type="match status" value="1"/>
</dbReference>
<dbReference type="OrthoDB" id="2085394at2"/>
<evidence type="ECO:0000313" key="1">
    <source>
        <dbReference type="EMBL" id="KAA9005454.1"/>
    </source>
</evidence>
<dbReference type="InterPro" id="IPR029071">
    <property type="entry name" value="Ubiquitin-like_domsf"/>
</dbReference>
<comment type="caution">
    <text evidence="1">The sequence shown here is derived from an EMBL/GenBank/DDBJ whole genome shotgun (WGS) entry which is preliminary data.</text>
</comment>
<reference evidence="1 2" key="1">
    <citation type="submission" date="2019-09" db="EMBL/GenBank/DDBJ databases">
        <title>Bacillus ochoae sp. nov., Paenibacillus whitsoniae sp. nov., Paenibacillus spiritus sp. nov. Isolated from the Mars Exploration Rover during spacecraft assembly.</title>
        <authorList>
            <person name="Seuylemezian A."/>
            <person name="Vaishampayan P."/>
        </authorList>
    </citation>
    <scope>NUCLEOTIDE SEQUENCE [LARGE SCALE GENOMIC DNA]</scope>
    <source>
        <strain evidence="1 2">MER_111</strain>
    </source>
</reference>
<protein>
    <recommendedName>
        <fullName evidence="3">Ubiquitin-like domain-containing protein</fullName>
    </recommendedName>
</protein>
<accession>A0A5J5GDD6</accession>
<organism evidence="1 2">
    <name type="scientific">Paenibacillus spiritus</name>
    <dbReference type="NCBI Taxonomy" id="2496557"/>
    <lineage>
        <taxon>Bacteria</taxon>
        <taxon>Bacillati</taxon>
        <taxon>Bacillota</taxon>
        <taxon>Bacilli</taxon>
        <taxon>Bacillales</taxon>
        <taxon>Paenibacillaceae</taxon>
        <taxon>Paenibacillus</taxon>
    </lineage>
</organism>
<dbReference type="EMBL" id="VYKK01000008">
    <property type="protein sequence ID" value="KAA9005454.1"/>
    <property type="molecule type" value="Genomic_DNA"/>
</dbReference>
<name>A0A5J5GDD6_9BACL</name>
<keyword evidence="2" id="KW-1185">Reference proteome</keyword>
<dbReference type="InterPro" id="IPR024962">
    <property type="entry name" value="YukD-like"/>
</dbReference>
<dbReference type="CDD" id="cd17039">
    <property type="entry name" value="Ubl_ubiquitin_like"/>
    <property type="match status" value="1"/>
</dbReference>
<dbReference type="AlphaFoldDB" id="A0A5J5GDD6"/>
<sequence length="77" mass="8345">MDYIMITLQTADGRQADLKVPAFVPVGDLLDMLEEALQLRKGPQTRLQAEPLGRILQSAKTLGEQGVCHGALLTVIS</sequence>
<evidence type="ECO:0000313" key="2">
    <source>
        <dbReference type="Proteomes" id="UP000367750"/>
    </source>
</evidence>
<dbReference type="RefSeq" id="WP_150457767.1">
    <property type="nucleotide sequence ID" value="NZ_VYKK01000008.1"/>
</dbReference>
<dbReference type="Proteomes" id="UP000367750">
    <property type="component" value="Unassembled WGS sequence"/>
</dbReference>
<dbReference type="SUPFAM" id="SSF54236">
    <property type="entry name" value="Ubiquitin-like"/>
    <property type="match status" value="1"/>
</dbReference>
<evidence type="ECO:0008006" key="3">
    <source>
        <dbReference type="Google" id="ProtNLM"/>
    </source>
</evidence>
<proteinExistence type="predicted"/>